<gene>
    <name evidence="1" type="ORF">NCTC13098_06868</name>
</gene>
<dbReference type="EMBL" id="LR131271">
    <property type="protein sequence ID" value="VDR30426.1"/>
    <property type="molecule type" value="Genomic_DNA"/>
</dbReference>
<dbReference type="KEGG" id="rtg:NCTC13098_06868"/>
<name>A0A3P8M553_RAOTE</name>
<accession>A0A3P8M553</accession>
<reference evidence="1 2" key="1">
    <citation type="submission" date="2018-12" db="EMBL/GenBank/DDBJ databases">
        <authorList>
            <consortium name="Pathogen Informatics"/>
        </authorList>
    </citation>
    <scope>NUCLEOTIDE SEQUENCE [LARGE SCALE GENOMIC DNA]</scope>
    <source>
        <strain evidence="1 2">NCTC13098</strain>
    </source>
</reference>
<evidence type="ECO:0000313" key="1">
    <source>
        <dbReference type="EMBL" id="VDR30426.1"/>
    </source>
</evidence>
<proteinExistence type="predicted"/>
<sequence>MATFRWQTDSECGSLFYQHHVVLAVDQVLTDGWDLDMNLRFVTKLLNHLHFPFEGYVGDIAGQQMFGRMPKDMLAPT</sequence>
<evidence type="ECO:0000313" key="2">
    <source>
        <dbReference type="Proteomes" id="UP000274346"/>
    </source>
</evidence>
<dbReference type="Proteomes" id="UP000274346">
    <property type="component" value="Chromosome"/>
</dbReference>
<protein>
    <submittedName>
        <fullName evidence="1">Uncharacterized protein</fullName>
    </submittedName>
</protein>
<dbReference type="AlphaFoldDB" id="A0A3P8M553"/>
<organism evidence="1 2">
    <name type="scientific">Raoultella terrigena</name>
    <name type="common">Klebsiella terrigena</name>
    <dbReference type="NCBI Taxonomy" id="577"/>
    <lineage>
        <taxon>Bacteria</taxon>
        <taxon>Pseudomonadati</taxon>
        <taxon>Pseudomonadota</taxon>
        <taxon>Gammaproteobacteria</taxon>
        <taxon>Enterobacterales</taxon>
        <taxon>Enterobacteriaceae</taxon>
        <taxon>Klebsiella/Raoultella group</taxon>
        <taxon>Raoultella</taxon>
    </lineage>
</organism>